<dbReference type="Pfam" id="PF13443">
    <property type="entry name" value="HTH_26"/>
    <property type="match status" value="1"/>
</dbReference>
<name>A0A0A0I137_CLOBO</name>
<organism evidence="2 3">
    <name type="scientific">Clostridium botulinum C/D str. DC5</name>
    <dbReference type="NCBI Taxonomy" id="1443128"/>
    <lineage>
        <taxon>Bacteria</taxon>
        <taxon>Bacillati</taxon>
        <taxon>Bacillota</taxon>
        <taxon>Clostridia</taxon>
        <taxon>Eubacteriales</taxon>
        <taxon>Clostridiaceae</taxon>
        <taxon>Clostridium</taxon>
    </lineage>
</organism>
<dbReference type="SMART" id="SM00530">
    <property type="entry name" value="HTH_XRE"/>
    <property type="match status" value="1"/>
</dbReference>
<feature type="domain" description="HTH cro/C1-type" evidence="1">
    <location>
        <begin position="12"/>
        <end position="61"/>
    </location>
</feature>
<evidence type="ECO:0000313" key="2">
    <source>
        <dbReference type="EMBL" id="KGM93330.1"/>
    </source>
</evidence>
<dbReference type="InterPro" id="IPR001387">
    <property type="entry name" value="Cro/C1-type_HTH"/>
</dbReference>
<dbReference type="EMBL" id="JDRY01000170">
    <property type="protein sequence ID" value="KGM93330.1"/>
    <property type="molecule type" value="Genomic_DNA"/>
</dbReference>
<gene>
    <name evidence="2" type="ORF">Z955_15240</name>
</gene>
<dbReference type="Gene3D" id="1.10.260.40">
    <property type="entry name" value="lambda repressor-like DNA-binding domains"/>
    <property type="match status" value="1"/>
</dbReference>
<dbReference type="PROSITE" id="PS50943">
    <property type="entry name" value="HTH_CROC1"/>
    <property type="match status" value="1"/>
</dbReference>
<dbReference type="RefSeq" id="WP_003366581.1">
    <property type="nucleotide sequence ID" value="NZ_JDRY01000170.1"/>
</dbReference>
<dbReference type="InterPro" id="IPR010982">
    <property type="entry name" value="Lambda_DNA-bd_dom_sf"/>
</dbReference>
<dbReference type="Proteomes" id="UP000030014">
    <property type="component" value="Unassembled WGS sequence"/>
</dbReference>
<evidence type="ECO:0000259" key="1">
    <source>
        <dbReference type="PROSITE" id="PS50943"/>
    </source>
</evidence>
<reference evidence="2 3" key="1">
    <citation type="submission" date="2014-01" db="EMBL/GenBank/DDBJ databases">
        <title>Plasmidome dynamics in the species complex Clostridium novyi sensu lato converts strains of independent lineages into distinctly different pathogens.</title>
        <authorList>
            <person name="Skarin H."/>
            <person name="Segerman B."/>
        </authorList>
    </citation>
    <scope>NUCLEOTIDE SEQUENCE [LARGE SCALE GENOMIC DNA]</scope>
    <source>
        <strain evidence="2 3">DC5</strain>
    </source>
</reference>
<dbReference type="AlphaFoldDB" id="A0A0A0I137"/>
<protein>
    <submittedName>
        <fullName evidence="2">Transcriptional regulator</fullName>
    </submittedName>
</protein>
<dbReference type="GO" id="GO:0003677">
    <property type="term" value="F:DNA binding"/>
    <property type="evidence" value="ECO:0007669"/>
    <property type="project" value="InterPro"/>
</dbReference>
<accession>A0A0A0I137</accession>
<evidence type="ECO:0000313" key="3">
    <source>
        <dbReference type="Proteomes" id="UP000030014"/>
    </source>
</evidence>
<proteinExistence type="predicted"/>
<dbReference type="CDD" id="cd00093">
    <property type="entry name" value="HTH_XRE"/>
    <property type="match status" value="1"/>
</dbReference>
<comment type="caution">
    <text evidence="2">The sequence shown here is derived from an EMBL/GenBank/DDBJ whole genome shotgun (WGS) entry which is preliminary data.</text>
</comment>
<sequence length="69" mass="8074">MIKMKLHIKLAENRLTQSELSKITGIRQPTISAYCNDSFVSIKKDHLNILCKFFNCKINDLIEYEDDLK</sequence>
<dbReference type="SUPFAM" id="SSF47413">
    <property type="entry name" value="lambda repressor-like DNA-binding domains"/>
    <property type="match status" value="1"/>
</dbReference>